<dbReference type="Proteomes" id="UP000268007">
    <property type="component" value="Unassembled WGS sequence"/>
</dbReference>
<feature type="chain" id="PRO_5019846021" evidence="7">
    <location>
        <begin position="20"/>
        <end position="932"/>
    </location>
</feature>
<organism evidence="9 10">
    <name type="scientific">Mucilaginibacter gracilis</name>
    <dbReference type="NCBI Taxonomy" id="423350"/>
    <lineage>
        <taxon>Bacteria</taxon>
        <taxon>Pseudomonadati</taxon>
        <taxon>Bacteroidota</taxon>
        <taxon>Sphingobacteriia</taxon>
        <taxon>Sphingobacteriales</taxon>
        <taxon>Sphingobacteriaceae</taxon>
        <taxon>Mucilaginibacter</taxon>
    </lineage>
</organism>
<dbReference type="OrthoDB" id="9758209at2"/>
<dbReference type="PANTHER" id="PTHR11705">
    <property type="entry name" value="PROTEASE FAMILY M14 CARBOXYPEPTIDASE A,B"/>
    <property type="match status" value="1"/>
</dbReference>
<dbReference type="CDD" id="cd06240">
    <property type="entry name" value="M14-like"/>
    <property type="match status" value="1"/>
</dbReference>
<accession>A0A495IWL8</accession>
<gene>
    <name evidence="9" type="ORF">BDD43_0525</name>
</gene>
<protein>
    <submittedName>
        <fullName evidence="9">Zinc carboxypeptidase</fullName>
    </submittedName>
</protein>
<dbReference type="GO" id="GO:0004181">
    <property type="term" value="F:metallocarboxypeptidase activity"/>
    <property type="evidence" value="ECO:0007669"/>
    <property type="project" value="InterPro"/>
</dbReference>
<dbReference type="AlphaFoldDB" id="A0A495IWL8"/>
<proteinExistence type="inferred from homology"/>
<keyword evidence="5" id="KW-0862">Zinc</keyword>
<reference evidence="9 10" key="1">
    <citation type="submission" date="2018-10" db="EMBL/GenBank/DDBJ databases">
        <title>Genomic Encyclopedia of Archaeal and Bacterial Type Strains, Phase II (KMG-II): from individual species to whole genera.</title>
        <authorList>
            <person name="Goeker M."/>
        </authorList>
    </citation>
    <scope>NUCLEOTIDE SEQUENCE [LARGE SCALE GENOMIC DNA]</scope>
    <source>
        <strain evidence="9 10">DSM 18602</strain>
    </source>
</reference>
<feature type="domain" description="Peptidase M14" evidence="8">
    <location>
        <begin position="46"/>
        <end position="211"/>
    </location>
</feature>
<name>A0A495IWL8_9SPHI</name>
<evidence type="ECO:0000256" key="1">
    <source>
        <dbReference type="ARBA" id="ARBA00001947"/>
    </source>
</evidence>
<dbReference type="GO" id="GO:0006508">
    <property type="term" value="P:proteolysis"/>
    <property type="evidence" value="ECO:0007669"/>
    <property type="project" value="UniProtKB-KW"/>
</dbReference>
<dbReference type="GO" id="GO:0008270">
    <property type="term" value="F:zinc ion binding"/>
    <property type="evidence" value="ECO:0007669"/>
    <property type="project" value="InterPro"/>
</dbReference>
<keyword evidence="9" id="KW-0121">Carboxypeptidase</keyword>
<dbReference type="RefSeq" id="WP_121196203.1">
    <property type="nucleotide sequence ID" value="NZ_RBKU01000001.1"/>
</dbReference>
<dbReference type="PANTHER" id="PTHR11705:SF143">
    <property type="entry name" value="SLL0236 PROTEIN"/>
    <property type="match status" value="1"/>
</dbReference>
<comment type="caution">
    <text evidence="9">The sequence shown here is derived from an EMBL/GenBank/DDBJ whole genome shotgun (WGS) entry which is preliminary data.</text>
</comment>
<keyword evidence="6" id="KW-0482">Metalloprotease</keyword>
<evidence type="ECO:0000313" key="10">
    <source>
        <dbReference type="Proteomes" id="UP000268007"/>
    </source>
</evidence>
<dbReference type="InterPro" id="IPR000834">
    <property type="entry name" value="Peptidase_M14"/>
</dbReference>
<keyword evidence="3" id="KW-0645">Protease</keyword>
<dbReference type="GO" id="GO:0005615">
    <property type="term" value="C:extracellular space"/>
    <property type="evidence" value="ECO:0007669"/>
    <property type="project" value="TreeGrafter"/>
</dbReference>
<feature type="signal peptide" evidence="7">
    <location>
        <begin position="1"/>
        <end position="19"/>
    </location>
</feature>
<evidence type="ECO:0000256" key="4">
    <source>
        <dbReference type="ARBA" id="ARBA00022801"/>
    </source>
</evidence>
<evidence type="ECO:0000259" key="8">
    <source>
        <dbReference type="Pfam" id="PF00246"/>
    </source>
</evidence>
<evidence type="ECO:0000256" key="2">
    <source>
        <dbReference type="ARBA" id="ARBA00005988"/>
    </source>
</evidence>
<dbReference type="Gene3D" id="3.40.630.10">
    <property type="entry name" value="Zn peptidases"/>
    <property type="match status" value="1"/>
</dbReference>
<dbReference type="SUPFAM" id="SSF53187">
    <property type="entry name" value="Zn-dependent exopeptidases"/>
    <property type="match status" value="1"/>
</dbReference>
<evidence type="ECO:0000256" key="6">
    <source>
        <dbReference type="ARBA" id="ARBA00023049"/>
    </source>
</evidence>
<evidence type="ECO:0000256" key="3">
    <source>
        <dbReference type="ARBA" id="ARBA00022670"/>
    </source>
</evidence>
<evidence type="ECO:0000256" key="5">
    <source>
        <dbReference type="ARBA" id="ARBA00022833"/>
    </source>
</evidence>
<sequence length="932" mass="103642">MKKVYLTTFLLACFTSLLAQTIPSPKAFFGFNIGDDYQLANFTQTEAYIKKLAASPRAKYFDMGLTEEGRHQFMLIISSPENIKNIEKYRDISLRMAHAEGLTDQEARQLSKTGKAVVWIDGGLHASETVGIHQLIQTSYELISRDDEETKNILDKDIILMVHCNPDGQELISNWYMQEKDPQKRNMNVPRLWEKYAGHDDNRDSYMMNLKEIQNITRQQFIEWIPQIVYNHHQAGPQGSVVAGPPFRDPFNYLYDPLLMTRIDEVGSAMNSRLNAEGKPGYTQRSGTEFSTWFNGGVRTATYFHNTIGLLTEIIGSPAPSTIPVVPERLIPNSATPFPVLPQTWHFKQSIDYSLSLNYAVLNYAARHYDELLFDQYRMGKNSIERGSRDYWTLSPKRSDAIVAAAKAGEANDTTARVRSGRRGGSGAVTVGRSANGPIALKYYDAVLKNPELRDPRGYIISVDQPDFATAVKFVNLCIRSGLIVHKATAAFTVNGKSYPAGSYILKTNQAFRPEVLDRFEPENHPNDFLYPGGPPIRPYDMTGWTVAYQMGIKFDRILDDFNGPFQRIPYGKLQVLPQAPAPSIAKKGYLISPYANNSFIAVNDLLQSGAKVYRVIEPSGNVPAGTFYVEYSAPAKASLERSAKEFYVTAATAGKKPAKLAQFNAARIALFDQYGGSMTSGWIRWLFEQYHFPFKVVYPQEFDAGNLKDKYDVIIFPSGAVPAPPRADGSGGFAGGFGGRGGRGGGEVPDEYKTWTGRITADKTVPQLKAFLEAGGNIVTIGSSVNLAYNLNLPVHNALVDQVNGKEVPFSGDKFFIPGTILRVSLDTKQPADYGMSDEADVMFDSSPAFKLDADAEQKGVKRLIWYASDKPLRSGWAWGQQYLKDDVAAFSAQVGKGTLYSFGPEITFRAQPHGTFKLLFNELYAKGIKK</sequence>
<dbReference type="Pfam" id="PF00246">
    <property type="entry name" value="Peptidase_M14"/>
    <property type="match status" value="1"/>
</dbReference>
<keyword evidence="10" id="KW-1185">Reference proteome</keyword>
<comment type="similarity">
    <text evidence="2">Belongs to the peptidase M14 family.</text>
</comment>
<keyword evidence="7" id="KW-0732">Signal</keyword>
<keyword evidence="4" id="KW-0378">Hydrolase</keyword>
<evidence type="ECO:0000256" key="7">
    <source>
        <dbReference type="SAM" id="SignalP"/>
    </source>
</evidence>
<dbReference type="EMBL" id="RBKU01000001">
    <property type="protein sequence ID" value="RKR80418.1"/>
    <property type="molecule type" value="Genomic_DNA"/>
</dbReference>
<comment type="cofactor">
    <cofactor evidence="1">
        <name>Zn(2+)</name>
        <dbReference type="ChEBI" id="CHEBI:29105"/>
    </cofactor>
</comment>
<evidence type="ECO:0000313" key="9">
    <source>
        <dbReference type="EMBL" id="RKR80418.1"/>
    </source>
</evidence>